<dbReference type="InterPro" id="IPR027417">
    <property type="entry name" value="P-loop_NTPase"/>
</dbReference>
<gene>
    <name evidence="2" type="ORF">CN425_27110</name>
</gene>
<comment type="caution">
    <text evidence="2">The sequence shown here is derived from an EMBL/GenBank/DDBJ whole genome shotgun (WGS) entry which is preliminary data.</text>
</comment>
<accession>A0A2A8PNX6</accession>
<dbReference type="OrthoDB" id="103556at2"/>
<sequence>MNNKIGLQLKRFIVSNGNEIREIKLLEGLNVISGPTDTGKTYIYQCIKYILGSNSLPKPIPENKDFNHAYLEIKSLHKNLIFTLKRTLSTNKIYIYNCTFSEIKEHTEAISVNTRGSKNLITTKLLEYSGIDTRVKIKTHIREHKFRNIAFRDFLHYSLVDEKEIIKDTSILTTGQYSSSTVELNLFYYLISGKHTSFLTYLSDQKISKKNNKSGKENSEPDNVLLEIYNETKNELNELEQNKIKNDVSYKDELLFVATEIENRTSKLKETFANIEKMKSKKLMNHELIKRFNLLKEQFDSDLHRLEFILEGGEILSKLAMENCPSCGKKLADECYKDHVDSNYKNHLVNSDVLFKSYYSEKKKISLNLNDLSLTIDNLLAENNSLIKEISLKENEYLLIRQEIEQELKPTQKSLTEKINKEVDSRLIKAKIDYLKNKLMKLEVQKLENIKMNNLPEYNIASYENIGDLIDTRISELCEIMNTYLLKMKFPNLQENKQNVIFDPKNNDFIIGGKSRAVFGKGFRAIIYSVFLISLMKFCYKNKLPHAGFVLIDSPLTTFQEAEEVDPVDDIPKELKGRFINTFSKEKDSQIIILENKFPLKAKDINFIEFTKDENSGRYGFM</sequence>
<evidence type="ECO:0000313" key="2">
    <source>
        <dbReference type="EMBL" id="PEV94949.1"/>
    </source>
</evidence>
<protein>
    <recommendedName>
        <fullName evidence="4">Rad50/SbcC-type AAA domain-containing protein</fullName>
    </recommendedName>
</protein>
<dbReference type="GO" id="GO:0016887">
    <property type="term" value="F:ATP hydrolysis activity"/>
    <property type="evidence" value="ECO:0007669"/>
    <property type="project" value="InterPro"/>
</dbReference>
<evidence type="ECO:0008006" key="4">
    <source>
        <dbReference type="Google" id="ProtNLM"/>
    </source>
</evidence>
<dbReference type="AlphaFoldDB" id="A0A2A8PNX6"/>
<dbReference type="GO" id="GO:0006302">
    <property type="term" value="P:double-strand break repair"/>
    <property type="evidence" value="ECO:0007669"/>
    <property type="project" value="InterPro"/>
</dbReference>
<evidence type="ECO:0000256" key="1">
    <source>
        <dbReference type="SAM" id="Coils"/>
    </source>
</evidence>
<dbReference type="Gene3D" id="3.40.50.300">
    <property type="entry name" value="P-loop containing nucleotide triphosphate hydrolases"/>
    <property type="match status" value="1"/>
</dbReference>
<dbReference type="EMBL" id="NTWE01000082">
    <property type="protein sequence ID" value="PEV94949.1"/>
    <property type="molecule type" value="Genomic_DNA"/>
</dbReference>
<reference evidence="2 3" key="1">
    <citation type="submission" date="2017-09" db="EMBL/GenBank/DDBJ databases">
        <title>Large-scale bioinformatics analysis of Bacillus genomes uncovers conserved roles of natural products in bacterial physiology.</title>
        <authorList>
            <consortium name="Agbiome Team Llc"/>
            <person name="Bleich R.M."/>
            <person name="Grubbs K.J."/>
            <person name="Santa Maria K.C."/>
            <person name="Allen S.E."/>
            <person name="Farag S."/>
            <person name="Shank E.A."/>
            <person name="Bowers A."/>
        </authorList>
    </citation>
    <scope>NUCLEOTIDE SEQUENCE [LARGE SCALE GENOMIC DNA]</scope>
    <source>
        <strain evidence="2 3">AFS010695</strain>
    </source>
</reference>
<organism evidence="2 3">
    <name type="scientific">Bacillus cereus</name>
    <dbReference type="NCBI Taxonomy" id="1396"/>
    <lineage>
        <taxon>Bacteria</taxon>
        <taxon>Bacillati</taxon>
        <taxon>Bacillota</taxon>
        <taxon>Bacilli</taxon>
        <taxon>Bacillales</taxon>
        <taxon>Bacillaceae</taxon>
        <taxon>Bacillus</taxon>
        <taxon>Bacillus cereus group</taxon>
    </lineage>
</organism>
<dbReference type="RefSeq" id="WP_097807603.1">
    <property type="nucleotide sequence ID" value="NZ_NTWE01000082.1"/>
</dbReference>
<proteinExistence type="predicted"/>
<dbReference type="Proteomes" id="UP000220635">
    <property type="component" value="Unassembled WGS sequence"/>
</dbReference>
<keyword evidence="1" id="KW-0175">Coiled coil</keyword>
<evidence type="ECO:0000313" key="3">
    <source>
        <dbReference type="Proteomes" id="UP000220635"/>
    </source>
</evidence>
<name>A0A2A8PNX6_BACCE</name>
<feature type="coiled-coil region" evidence="1">
    <location>
        <begin position="362"/>
        <end position="396"/>
    </location>
</feature>